<protein>
    <submittedName>
        <fullName evidence="1">15941_t:CDS:1</fullName>
    </submittedName>
</protein>
<feature type="non-terminal residue" evidence="1">
    <location>
        <position position="1"/>
    </location>
</feature>
<evidence type="ECO:0000313" key="1">
    <source>
        <dbReference type="EMBL" id="CAG8464150.1"/>
    </source>
</evidence>
<comment type="caution">
    <text evidence="1">The sequence shown here is derived from an EMBL/GenBank/DDBJ whole genome shotgun (WGS) entry which is preliminary data.</text>
</comment>
<name>A0ACA9KBQ7_9GLOM</name>
<dbReference type="Proteomes" id="UP000789702">
    <property type="component" value="Unassembled WGS sequence"/>
</dbReference>
<keyword evidence="2" id="KW-1185">Reference proteome</keyword>
<dbReference type="EMBL" id="CAJVPU010000845">
    <property type="protein sequence ID" value="CAG8464150.1"/>
    <property type="molecule type" value="Genomic_DNA"/>
</dbReference>
<accession>A0ACA9KBQ7</accession>
<reference evidence="1" key="1">
    <citation type="submission" date="2021-06" db="EMBL/GenBank/DDBJ databases">
        <authorList>
            <person name="Kallberg Y."/>
            <person name="Tangrot J."/>
            <person name="Rosling A."/>
        </authorList>
    </citation>
    <scope>NUCLEOTIDE SEQUENCE</scope>
    <source>
        <strain evidence="1">IL203A</strain>
    </source>
</reference>
<sequence>MPRQRGEFWDEFTKIIKDEQERYECKKCNKSWVKNESQMLQHYNLCFLNKKEESSTSASNTQVNKITQDEQEELASLLARGIYSSGVSFNILENDDIKAFFEKACPFFKLPT</sequence>
<gene>
    <name evidence="1" type="ORF">DHETER_LOCUS1417</name>
</gene>
<evidence type="ECO:0000313" key="2">
    <source>
        <dbReference type="Proteomes" id="UP000789702"/>
    </source>
</evidence>
<proteinExistence type="predicted"/>
<organism evidence="1 2">
    <name type="scientific">Dentiscutata heterogama</name>
    <dbReference type="NCBI Taxonomy" id="1316150"/>
    <lineage>
        <taxon>Eukaryota</taxon>
        <taxon>Fungi</taxon>
        <taxon>Fungi incertae sedis</taxon>
        <taxon>Mucoromycota</taxon>
        <taxon>Glomeromycotina</taxon>
        <taxon>Glomeromycetes</taxon>
        <taxon>Diversisporales</taxon>
        <taxon>Gigasporaceae</taxon>
        <taxon>Dentiscutata</taxon>
    </lineage>
</organism>